<feature type="domain" description="Secretion system C-terminal sorting" evidence="4">
    <location>
        <begin position="569"/>
        <end position="646"/>
    </location>
</feature>
<evidence type="ECO:0000313" key="5">
    <source>
        <dbReference type="EMBL" id="MBO2009548.1"/>
    </source>
</evidence>
<dbReference type="Pfam" id="PF09113">
    <property type="entry name" value="N-glycanase_C"/>
    <property type="match status" value="1"/>
</dbReference>
<dbReference type="SUPFAM" id="SSF49742">
    <property type="entry name" value="PHM/PNGase F"/>
    <property type="match status" value="1"/>
</dbReference>
<keyword evidence="1" id="KW-1015">Disulfide bond</keyword>
<dbReference type="InterPro" id="IPR053251">
    <property type="entry name" value="N-glycanase"/>
</dbReference>
<evidence type="ECO:0000259" key="3">
    <source>
        <dbReference type="Pfam" id="PF09113"/>
    </source>
</evidence>
<dbReference type="InterPro" id="IPR014784">
    <property type="entry name" value="Cu2_ascorb_mOase-like_C"/>
</dbReference>
<dbReference type="Pfam" id="PF18962">
    <property type="entry name" value="Por_Secre_tail"/>
    <property type="match status" value="1"/>
</dbReference>
<name>A0ABS3QEZ9_9BACT</name>
<keyword evidence="6" id="KW-1185">Reference proteome</keyword>
<sequence length="647" mass="71107">MFRKLLFLLGLVAGILTLPERSLAAPGDTTRVTIFNRRPLTHYGNYDTTTVMPATGRRYRKVLMHYILSRYACPPGTQYCGSWDYTTRVILRPPAHDSLELARIMTPYATDWLASNKSHDYVVDVTDYAPMLVGSPGFRFEYQGYSWGFRVTVRLDFIEGTPPQDPIDVRNVYNGTFAYGVTADPIDNYLPAKTFTAPSAGTIALKSLISGHGSDPANCAEFCRRYYSLLVNNTSRGNTFLWRDDCGKNEVYPQTGTWVYDRGNWCPGAVVRRIVQPLTNITTPGQPFSLDVNMQPYTASNQTAASAQYIWSSQLVSSGAINFQTDASLDEIISPNSNENYVRENPTCGGPQVRLRNLGSNRLTAVTIAYRVKGRGPLQTYNWTGNLSYGRDTLVALPPLTTLMNNTTGGRFQAWTTSPNASRDQNAYNDTLTTKFSPTITLPGSVTVSMTTNGANTFGIINETSWQIIDVAGNVVSQRVNANSTTTYNDNVRLAPGCYSLRVTDAGCDGFAWWASPTVGNGTMRILNSAGSVLQTLSGDFGCEYTLNFQVAGTVTSAATAQLLNALDVYPNPSHDGQFNLDLNLPTSQDVQLRVIDALGRQVRMQQLSQVKASIQHLNLTGVTPGVYALEVRLADGTKLNRRLVID</sequence>
<dbReference type="InterPro" id="IPR015197">
    <property type="entry name" value="PngaseF_C"/>
</dbReference>
<evidence type="ECO:0000259" key="4">
    <source>
        <dbReference type="Pfam" id="PF18962"/>
    </source>
</evidence>
<dbReference type="RefSeq" id="WP_208175176.1">
    <property type="nucleotide sequence ID" value="NZ_JAGETZ010000004.1"/>
</dbReference>
<evidence type="ECO:0000313" key="6">
    <source>
        <dbReference type="Proteomes" id="UP000664369"/>
    </source>
</evidence>
<dbReference type="Proteomes" id="UP000664369">
    <property type="component" value="Unassembled WGS sequence"/>
</dbReference>
<feature type="signal peptide" evidence="2">
    <location>
        <begin position="1"/>
        <end position="24"/>
    </location>
</feature>
<dbReference type="Gene3D" id="2.60.120.230">
    <property type="match status" value="2"/>
</dbReference>
<gene>
    <name evidence="5" type="ORF">J4E00_10840</name>
</gene>
<dbReference type="PANTHER" id="PTHR39319:SF1">
    <property type="entry name" value="SI:DKEY-256H2.1"/>
    <property type="match status" value="1"/>
</dbReference>
<feature type="chain" id="PRO_5047132682" evidence="2">
    <location>
        <begin position="25"/>
        <end position="647"/>
    </location>
</feature>
<dbReference type="EMBL" id="JAGETZ010000004">
    <property type="protein sequence ID" value="MBO2009548.1"/>
    <property type="molecule type" value="Genomic_DNA"/>
</dbReference>
<evidence type="ECO:0000256" key="1">
    <source>
        <dbReference type="ARBA" id="ARBA00023157"/>
    </source>
</evidence>
<keyword evidence="2" id="KW-0732">Signal</keyword>
<dbReference type="InterPro" id="IPR026444">
    <property type="entry name" value="Secre_tail"/>
</dbReference>
<evidence type="ECO:0000256" key="2">
    <source>
        <dbReference type="SAM" id="SignalP"/>
    </source>
</evidence>
<dbReference type="InterPro" id="IPR008977">
    <property type="entry name" value="PHM/PNGase_F_dom_sf"/>
</dbReference>
<protein>
    <submittedName>
        <fullName evidence="5">T9SS type A sorting domain-containing protein</fullName>
    </submittedName>
</protein>
<comment type="caution">
    <text evidence="5">The sequence shown here is derived from an EMBL/GenBank/DDBJ whole genome shotgun (WGS) entry which is preliminary data.</text>
</comment>
<feature type="domain" description="Peptide-N-glycosidase F C-terminal" evidence="3">
    <location>
        <begin position="197"/>
        <end position="300"/>
    </location>
</feature>
<dbReference type="PANTHER" id="PTHR39319">
    <property type="entry name" value="SI:DKEY-256H2.1"/>
    <property type="match status" value="1"/>
</dbReference>
<proteinExistence type="predicted"/>
<accession>A0ABS3QEZ9</accession>
<organism evidence="5 6">
    <name type="scientific">Hymenobacter negativus</name>
    <dbReference type="NCBI Taxonomy" id="2795026"/>
    <lineage>
        <taxon>Bacteria</taxon>
        <taxon>Pseudomonadati</taxon>
        <taxon>Bacteroidota</taxon>
        <taxon>Cytophagia</taxon>
        <taxon>Cytophagales</taxon>
        <taxon>Hymenobacteraceae</taxon>
        <taxon>Hymenobacter</taxon>
    </lineage>
</organism>
<dbReference type="NCBIfam" id="TIGR04183">
    <property type="entry name" value="Por_Secre_tail"/>
    <property type="match status" value="1"/>
</dbReference>
<reference evidence="5 6" key="1">
    <citation type="submission" date="2021-03" db="EMBL/GenBank/DDBJ databases">
        <authorList>
            <person name="Kim M.K."/>
        </authorList>
    </citation>
    <scope>NUCLEOTIDE SEQUENCE [LARGE SCALE GENOMIC DNA]</scope>
    <source>
        <strain evidence="5 6">BT442</strain>
    </source>
</reference>